<gene>
    <name evidence="2" type="ORF">ABFO16_02105</name>
</gene>
<proteinExistence type="predicted"/>
<sequence length="397" mass="47045">MKRNGGRISKIERAYKLLQYLKKNSDKDHTIMQKDLRENFEIEKYVGDKETYNDTITKLAMAMNFDEYGIKPEKDWRIVFNDFTKNYGSKALEKEESDVETLTSKMRIRGLYYNPIFTYEEINYIIEAIFFSKTIDSATADILIKKIEENLTSKYYKKNHKIICKVKEISNENQKLLRENLLTIQNAIDRNVQISFIYNQYNHDKVLVPKSKNKVTVSPYYFVVNEGKYFLVACKEVVENLVKIRKLTVWRIDLLTEVEIPLPNEKYQSGGIPSIDKSKVENFTQDFSILFSNFYENVTLDKPTKIQLKISNKNSSTDFKNTDYTFMYDRFGKEFKYLYTEKFPPYKDVVEVKCSPYVMVDLALQYSDKVEVVEPEFVREMIVDTIKELVRKYIDEF</sequence>
<dbReference type="Pfam" id="PF13280">
    <property type="entry name" value="WYL"/>
    <property type="match status" value="1"/>
</dbReference>
<dbReference type="PROSITE" id="PS52050">
    <property type="entry name" value="WYL"/>
    <property type="match status" value="1"/>
</dbReference>
<name>A0ABV1HRT2_9FIRM</name>
<dbReference type="Proteomes" id="UP001478133">
    <property type="component" value="Unassembled WGS sequence"/>
</dbReference>
<dbReference type="EMBL" id="JBBMFI010000004">
    <property type="protein sequence ID" value="MEQ2565027.1"/>
    <property type="molecule type" value="Genomic_DNA"/>
</dbReference>
<organism evidence="2 3">
    <name type="scientific">Ruminococcoides intestinihominis</name>
    <dbReference type="NCBI Taxonomy" id="3133161"/>
    <lineage>
        <taxon>Bacteria</taxon>
        <taxon>Bacillati</taxon>
        <taxon>Bacillota</taxon>
        <taxon>Clostridia</taxon>
        <taxon>Eubacteriales</taxon>
        <taxon>Oscillospiraceae</taxon>
        <taxon>Ruminococcoides</taxon>
    </lineage>
</organism>
<evidence type="ECO:0000259" key="1">
    <source>
        <dbReference type="Pfam" id="PF13280"/>
    </source>
</evidence>
<comment type="caution">
    <text evidence="2">The sequence shown here is derived from an EMBL/GenBank/DDBJ whole genome shotgun (WGS) entry which is preliminary data.</text>
</comment>
<evidence type="ECO:0000313" key="3">
    <source>
        <dbReference type="Proteomes" id="UP001478133"/>
    </source>
</evidence>
<dbReference type="RefSeq" id="WP_367286296.1">
    <property type="nucleotide sequence ID" value="NZ_JBBMEY010000006.1"/>
</dbReference>
<reference evidence="2 3" key="1">
    <citation type="submission" date="2024-03" db="EMBL/GenBank/DDBJ databases">
        <title>Human intestinal bacterial collection.</title>
        <authorList>
            <person name="Pauvert C."/>
            <person name="Hitch T.C.A."/>
            <person name="Clavel T."/>
        </authorList>
    </citation>
    <scope>NUCLEOTIDE SEQUENCE [LARGE SCALE GENOMIC DNA]</scope>
    <source>
        <strain evidence="2 3">CLA-AP-H18</strain>
    </source>
</reference>
<keyword evidence="3" id="KW-1185">Reference proteome</keyword>
<accession>A0ABV1HRT2</accession>
<evidence type="ECO:0000313" key="2">
    <source>
        <dbReference type="EMBL" id="MEQ2565027.1"/>
    </source>
</evidence>
<feature type="domain" description="WYL" evidence="1">
    <location>
        <begin position="179"/>
        <end position="251"/>
    </location>
</feature>
<protein>
    <submittedName>
        <fullName evidence="2">WYL domain-containing protein</fullName>
    </submittedName>
</protein>
<dbReference type="InterPro" id="IPR026881">
    <property type="entry name" value="WYL_dom"/>
</dbReference>